<dbReference type="GO" id="GO:0005813">
    <property type="term" value="C:centrosome"/>
    <property type="evidence" value="ECO:0007669"/>
    <property type="project" value="UniProtKB-SubCell"/>
</dbReference>
<dbReference type="PRINTS" id="PR01770">
    <property type="entry name" value="ERK1ERK2MAPK"/>
</dbReference>
<keyword evidence="20" id="KW-0460">Magnesium</keyword>
<evidence type="ECO:0000256" key="21">
    <source>
        <dbReference type="SAM" id="MobiDB-lite"/>
    </source>
</evidence>
<dbReference type="PROSITE" id="PS50804">
    <property type="entry name" value="SCAN_BOX"/>
    <property type="match status" value="1"/>
</dbReference>
<dbReference type="Pfam" id="PF00069">
    <property type="entry name" value="Pkinase"/>
    <property type="match status" value="1"/>
</dbReference>
<evidence type="ECO:0000256" key="8">
    <source>
        <dbReference type="ARBA" id="ARBA00022553"/>
    </source>
</evidence>
<evidence type="ECO:0000256" key="10">
    <source>
        <dbReference type="ARBA" id="ARBA00022703"/>
    </source>
</evidence>
<comment type="catalytic activity">
    <reaction evidence="17 20">
        <text>L-threonyl-[protein] + ATP = O-phospho-L-threonyl-[protein] + ADP + H(+)</text>
        <dbReference type="Rhea" id="RHEA:46608"/>
        <dbReference type="Rhea" id="RHEA-COMP:11060"/>
        <dbReference type="Rhea" id="RHEA-COMP:11605"/>
        <dbReference type="ChEBI" id="CHEBI:15378"/>
        <dbReference type="ChEBI" id="CHEBI:30013"/>
        <dbReference type="ChEBI" id="CHEBI:30616"/>
        <dbReference type="ChEBI" id="CHEBI:61977"/>
        <dbReference type="ChEBI" id="CHEBI:456216"/>
        <dbReference type="EC" id="2.7.11.24"/>
    </reaction>
</comment>
<comment type="similarity">
    <text evidence="4">Belongs to the protein kinase superfamily. AGC Ser/Thr protein kinase family. PKC subfamily.</text>
</comment>
<dbReference type="InterPro" id="IPR003309">
    <property type="entry name" value="SCAN_dom"/>
</dbReference>
<organism evidence="25 26">
    <name type="scientific">Coilia grayii</name>
    <name type="common">Gray's grenadier anchovy</name>
    <dbReference type="NCBI Taxonomy" id="363190"/>
    <lineage>
        <taxon>Eukaryota</taxon>
        <taxon>Metazoa</taxon>
        <taxon>Chordata</taxon>
        <taxon>Craniata</taxon>
        <taxon>Vertebrata</taxon>
        <taxon>Euteleostomi</taxon>
        <taxon>Actinopterygii</taxon>
        <taxon>Neopterygii</taxon>
        <taxon>Teleostei</taxon>
        <taxon>Clupei</taxon>
        <taxon>Clupeiformes</taxon>
        <taxon>Clupeoidei</taxon>
        <taxon>Engraulidae</taxon>
        <taxon>Coilinae</taxon>
        <taxon>Coilia</taxon>
    </lineage>
</organism>
<evidence type="ECO:0000256" key="2">
    <source>
        <dbReference type="ARBA" id="ARBA00004186"/>
    </source>
</evidence>
<protein>
    <recommendedName>
        <fullName evidence="20">Mitogen-activated protein kinase</fullName>
        <ecNumber evidence="20">2.7.11.24</ecNumber>
    </recommendedName>
</protein>
<evidence type="ECO:0000256" key="11">
    <source>
        <dbReference type="ARBA" id="ARBA00022723"/>
    </source>
</evidence>
<feature type="region of interest" description="Disordered" evidence="21">
    <location>
        <begin position="692"/>
        <end position="727"/>
    </location>
</feature>
<comment type="subcellular location">
    <subcellularLocation>
        <location evidence="3">Cytoplasm</location>
        <location evidence="3">Cytoskeleton</location>
        <location evidence="3">Microtubule organizing center</location>
        <location evidence="3">Centrosome</location>
    </subcellularLocation>
    <subcellularLocation>
        <location evidence="2">Cytoplasm</location>
        <location evidence="2">Cytoskeleton</location>
        <location evidence="2">Spindle</location>
    </subcellularLocation>
</comment>
<keyword evidence="26" id="KW-1185">Reference proteome</keyword>
<dbReference type="GO" id="GO:0005524">
    <property type="term" value="F:ATP binding"/>
    <property type="evidence" value="ECO:0007669"/>
    <property type="project" value="UniProtKB-UniRule"/>
</dbReference>
<comment type="similarity">
    <text evidence="20">Belongs to the protein kinase superfamily. Ser/Thr protein kinase family. MAP kinase subfamily.</text>
</comment>
<dbReference type="SMART" id="SM00220">
    <property type="entry name" value="S_TKc"/>
    <property type="match status" value="1"/>
</dbReference>
<dbReference type="InterPro" id="IPR008349">
    <property type="entry name" value="MAPK_ERK1/2"/>
</dbReference>
<feature type="region of interest" description="Disordered" evidence="21">
    <location>
        <begin position="843"/>
        <end position="888"/>
    </location>
</feature>
<dbReference type="SMART" id="SM00431">
    <property type="entry name" value="SCAN"/>
    <property type="match status" value="1"/>
</dbReference>
<evidence type="ECO:0000256" key="19">
    <source>
        <dbReference type="PROSITE-ProRule" id="PRU10141"/>
    </source>
</evidence>
<dbReference type="InterPro" id="IPR003527">
    <property type="entry name" value="MAP_kinase_CS"/>
</dbReference>
<evidence type="ECO:0000256" key="4">
    <source>
        <dbReference type="ARBA" id="ARBA00005490"/>
    </source>
</evidence>
<gene>
    <name evidence="25" type="ORF">ACEWY4_026479</name>
</gene>
<evidence type="ECO:0000256" key="20">
    <source>
        <dbReference type="RuleBase" id="RU361165"/>
    </source>
</evidence>
<dbReference type="InterPro" id="IPR047022">
    <property type="entry name" value="Rabphilin_Doc2_C2A"/>
</dbReference>
<dbReference type="PROSITE" id="PS00107">
    <property type="entry name" value="PROTEIN_KINASE_ATP"/>
    <property type="match status" value="1"/>
</dbReference>
<keyword evidence="12 19" id="KW-0547">Nucleotide-binding</keyword>
<evidence type="ECO:0000256" key="1">
    <source>
        <dbReference type="ARBA" id="ARBA00001946"/>
    </source>
</evidence>
<sequence>MADSSSSAGAAEAADSNSSAAGASEAGAPGEATAAAGSKPGLESRAWLILAAVRVRPKAADSNSSAAGASEAGAPGEATAAAGSKPGLESVKGQNFDVGPRYTDLMYIGEGAYGMVCSAYDNVNKLRVAIKKISPFEHQTYCQRTLREIKILLRFRHENIIGINDILRARHIDYMRDVYIVQDLMETDLYKLLKTQQLSNDHICYFLYQILRGLKYIHSANVLHRDLKPSNLLINTTCDLKICDFGLARIADPEHDHTGFLTEYVATRWYRAPEIMLNSKGYTKSIDIWSVGCILAEMLSNRPIFPGKHYLDQLNHILDPSTLYIITFWWQRWDPVSARVDTPQQRMLPQRRQNPPATRSRTALGADAAPPADPEEGDVYTRPQSAPPDDRMYRLEATMSSFIRAQQTRDERWEREAERQEQRWRAMQHQFQQLQLLVSTDNLHRQPPVDDDDDLQYPPTAEVRLPLDPELQPEGQGSPARVSSQPASPAPERRRPATVSRSASPSAETPWPVNLYPPHYGYSPPKMSPYTEDEDIEHYLTTFERIALANQWPRHSWAVYLVPLLSGKARAAYVAMDIADARDYAKVKQAILAKYEIDPEAYRHRFRSTAVQDGETARELQARLSDLYHKWMCPSAKSKEQIGDTIILEQFLRMLNPELKVWVMERNPQSSKQAAELAEAFIAARRHRKGYQLGTQEQFSRRTPGAQREPDRRPQGKSAGGGRILGSPSQEDLNCIINMKARNYLQSLPQKPKIPWVKLFPKADHKALDLLDRMLTFNPNKRITVEDALAHPYLEQYYDPTDEVSMRRAKKLTISIQEHMAIDVCPGPIRPIRTISAYFPRLSPEPVSPNPTSSTSPLALSPGGGATGAGGGGLLSPGRLHPGATGLRSLSNSIDTSVEFNSSDSDDCTSLGTLDFELRYEMANSCLHCTILRAKGLKPMDFNGLADPYVKLHLLPGACKANKLKTKTVRNSLNPTWNETLTYVGITQEDMHRKTLRLSVCDEDKLTHNEFIGESRVALRRVKPDQTKRFRTCLEHPPPIPSPTAMGAALRGISCYLREWESEQLRSLEERGRLLLALQFLPCAEGGDEEQRGRLCVGVQRCAHLAAMDVNGYSDPYVKTYLKPDVEKRSKHKTAVMKKTLNPEFNQVPPKTLNPEFNQVPPKTLNPEFNQVPSKTLNPEFNQVPPKTLNPEFNQVPPKTLNPEFNQVPPKTLRPSTQSSIRLHPKTLIPEFNQEFIYEISLAELAKKTLEVTVWDYDLGRSNDFIGGVCLSCYSQGDALRHWMDCLRSRGQRVERWHVLTNELPKSLCPD</sequence>
<feature type="domain" description="C2" evidence="22">
    <location>
        <begin position="910"/>
        <end position="1034"/>
    </location>
</feature>
<feature type="region of interest" description="Disordered" evidence="21">
    <location>
        <begin position="467"/>
        <end position="516"/>
    </location>
</feature>
<dbReference type="InterPro" id="IPR011009">
    <property type="entry name" value="Kinase-like_dom_sf"/>
</dbReference>
<evidence type="ECO:0000256" key="16">
    <source>
        <dbReference type="ARBA" id="ARBA00023306"/>
    </source>
</evidence>
<evidence type="ECO:0000256" key="15">
    <source>
        <dbReference type="ARBA" id="ARBA00023212"/>
    </source>
</evidence>
<keyword evidence="7 20" id="KW-0723">Serine/threonine-protein kinase</keyword>
<dbReference type="CDD" id="cd04035">
    <property type="entry name" value="C2A_Rabphilin_Doc2"/>
    <property type="match status" value="1"/>
</dbReference>
<feature type="region of interest" description="Disordered" evidence="21">
    <location>
        <begin position="341"/>
        <end position="390"/>
    </location>
</feature>
<feature type="compositionally biased region" description="Gly residues" evidence="21">
    <location>
        <begin position="862"/>
        <end position="875"/>
    </location>
</feature>
<dbReference type="PROSITE" id="PS01351">
    <property type="entry name" value="MAPK"/>
    <property type="match status" value="1"/>
</dbReference>
<accession>A0ABD1IUZ9</accession>
<dbReference type="PRINTS" id="PR00360">
    <property type="entry name" value="C2DOMAIN"/>
</dbReference>
<evidence type="ECO:0000256" key="14">
    <source>
        <dbReference type="ARBA" id="ARBA00022840"/>
    </source>
</evidence>
<proteinExistence type="inferred from homology"/>
<keyword evidence="8" id="KW-0597">Phosphoprotein</keyword>
<dbReference type="SUPFAM" id="SSF47353">
    <property type="entry name" value="Retrovirus capsid dimerization domain-like"/>
    <property type="match status" value="1"/>
</dbReference>
<evidence type="ECO:0000256" key="5">
    <source>
        <dbReference type="ARBA" id="ARBA00008832"/>
    </source>
</evidence>
<evidence type="ECO:0000313" key="25">
    <source>
        <dbReference type="EMBL" id="KAL2078794.1"/>
    </source>
</evidence>
<dbReference type="InterPro" id="IPR038269">
    <property type="entry name" value="SCAN_sf"/>
</dbReference>
<evidence type="ECO:0000259" key="22">
    <source>
        <dbReference type="PROSITE" id="PS50004"/>
    </source>
</evidence>
<dbReference type="GO" id="GO:0005819">
    <property type="term" value="C:spindle"/>
    <property type="evidence" value="ECO:0007669"/>
    <property type="project" value="UniProtKB-SubCell"/>
</dbReference>
<dbReference type="InterPro" id="IPR008271">
    <property type="entry name" value="Ser/Thr_kinase_AS"/>
</dbReference>
<dbReference type="Pfam" id="PF02023">
    <property type="entry name" value="SCAN"/>
    <property type="match status" value="1"/>
</dbReference>
<evidence type="ECO:0000313" key="26">
    <source>
        <dbReference type="Proteomes" id="UP001591681"/>
    </source>
</evidence>
<dbReference type="PROSITE" id="PS50011">
    <property type="entry name" value="PROTEIN_KINASE_DOM"/>
    <property type="match status" value="1"/>
</dbReference>
<evidence type="ECO:0000256" key="17">
    <source>
        <dbReference type="ARBA" id="ARBA00047592"/>
    </source>
</evidence>
<reference evidence="25 26" key="1">
    <citation type="submission" date="2024-09" db="EMBL/GenBank/DDBJ databases">
        <title>A chromosome-level genome assembly of Gray's grenadier anchovy, Coilia grayii.</title>
        <authorList>
            <person name="Fu Z."/>
        </authorList>
    </citation>
    <scope>NUCLEOTIDE SEQUENCE [LARGE SCALE GENOMIC DNA]</scope>
    <source>
        <strain evidence="25">G4</strain>
        <tissue evidence="25">Muscle</tissue>
    </source>
</reference>
<evidence type="ECO:0000259" key="24">
    <source>
        <dbReference type="PROSITE" id="PS50804"/>
    </source>
</evidence>
<evidence type="ECO:0000256" key="3">
    <source>
        <dbReference type="ARBA" id="ARBA00004300"/>
    </source>
</evidence>
<dbReference type="FunFam" id="2.60.40.150:FF:000023">
    <property type="entry name" value="Double C2-like domain-containing protein"/>
    <property type="match status" value="1"/>
</dbReference>
<feature type="domain" description="SCAN box" evidence="24">
    <location>
        <begin position="603"/>
        <end position="679"/>
    </location>
</feature>
<dbReference type="GO" id="GO:0046872">
    <property type="term" value="F:metal ion binding"/>
    <property type="evidence" value="ECO:0007669"/>
    <property type="project" value="UniProtKB-KW"/>
</dbReference>
<keyword evidence="13 20" id="KW-0418">Kinase</keyword>
<evidence type="ECO:0000256" key="6">
    <source>
        <dbReference type="ARBA" id="ARBA00022490"/>
    </source>
</evidence>
<feature type="compositionally biased region" description="Low complexity" evidence="21">
    <location>
        <begin position="1"/>
        <end position="38"/>
    </location>
</feature>
<feature type="compositionally biased region" description="Low complexity" evidence="21">
    <location>
        <begin position="61"/>
        <end position="84"/>
    </location>
</feature>
<keyword evidence="11" id="KW-0479">Metal-binding</keyword>
<comment type="cofactor">
    <cofactor evidence="1 20">
        <name>Mg(2+)</name>
        <dbReference type="ChEBI" id="CHEBI:18420"/>
    </cofactor>
</comment>
<dbReference type="EC" id="2.7.11.24" evidence="20"/>
<keyword evidence="14 19" id="KW-0067">ATP-binding</keyword>
<dbReference type="InterPro" id="IPR000719">
    <property type="entry name" value="Prot_kinase_dom"/>
</dbReference>
<dbReference type="InterPro" id="IPR035892">
    <property type="entry name" value="C2_domain_sf"/>
</dbReference>
<evidence type="ECO:0000259" key="23">
    <source>
        <dbReference type="PROSITE" id="PS50011"/>
    </source>
</evidence>
<dbReference type="SMART" id="SM00239">
    <property type="entry name" value="C2"/>
    <property type="match status" value="2"/>
</dbReference>
<dbReference type="CDD" id="cd07936">
    <property type="entry name" value="SCAN"/>
    <property type="match status" value="1"/>
</dbReference>
<feature type="binding site" evidence="19">
    <location>
        <position position="132"/>
    </location>
    <ligand>
        <name>ATP</name>
        <dbReference type="ChEBI" id="CHEBI:30616"/>
    </ligand>
</feature>
<dbReference type="EMBL" id="JBHFQA010000023">
    <property type="protein sequence ID" value="KAL2078794.1"/>
    <property type="molecule type" value="Genomic_DNA"/>
</dbReference>
<keyword evidence="16" id="KW-0131">Cell cycle</keyword>
<name>A0ABD1IUZ9_9TELE</name>
<dbReference type="PANTHER" id="PTHR45729:SF1">
    <property type="entry name" value="DOUBLE C2-LIKE DOMAIN-CONTAINING PROTEIN ALPHA"/>
    <property type="match status" value="1"/>
</dbReference>
<dbReference type="Pfam" id="PF00168">
    <property type="entry name" value="C2"/>
    <property type="match status" value="3"/>
</dbReference>
<feature type="region of interest" description="Disordered" evidence="21">
    <location>
        <begin position="1"/>
        <end position="39"/>
    </location>
</feature>
<dbReference type="Gene3D" id="1.10.4020.10">
    <property type="entry name" value="DNA breaking-rejoining enzymes"/>
    <property type="match status" value="1"/>
</dbReference>
<dbReference type="Gene3D" id="3.30.200.20">
    <property type="entry name" value="Phosphorylase Kinase, domain 1"/>
    <property type="match status" value="1"/>
</dbReference>
<dbReference type="PANTHER" id="PTHR45729">
    <property type="entry name" value="RABPHILIN, ISOFORM A"/>
    <property type="match status" value="1"/>
</dbReference>
<dbReference type="SUPFAM" id="SSF56112">
    <property type="entry name" value="Protein kinase-like (PK-like)"/>
    <property type="match status" value="2"/>
</dbReference>
<evidence type="ECO:0000256" key="12">
    <source>
        <dbReference type="ARBA" id="ARBA00022741"/>
    </source>
</evidence>
<dbReference type="PROSITE" id="PS00108">
    <property type="entry name" value="PROTEIN_KINASE_ST"/>
    <property type="match status" value="1"/>
</dbReference>
<comment type="catalytic activity">
    <reaction evidence="18">
        <text>L-seryl-[protein] + ATP = O-phospho-L-seryl-[protein] + ADP + H(+)</text>
        <dbReference type="Rhea" id="RHEA:17989"/>
        <dbReference type="Rhea" id="RHEA-COMP:9863"/>
        <dbReference type="Rhea" id="RHEA-COMP:11604"/>
        <dbReference type="ChEBI" id="CHEBI:15378"/>
        <dbReference type="ChEBI" id="CHEBI:29999"/>
        <dbReference type="ChEBI" id="CHEBI:30616"/>
        <dbReference type="ChEBI" id="CHEBI:83421"/>
        <dbReference type="ChEBI" id="CHEBI:456216"/>
        <dbReference type="EC" id="2.7.11.24"/>
    </reaction>
</comment>
<dbReference type="FunFam" id="3.30.200.20:FF:000373">
    <property type="entry name" value="Mitogen-activated protein kinase 1"/>
    <property type="match status" value="1"/>
</dbReference>
<dbReference type="SUPFAM" id="SSF49562">
    <property type="entry name" value="C2 domain (Calcium/lipid-binding domain, CaLB)"/>
    <property type="match status" value="3"/>
</dbReference>
<feature type="compositionally biased region" description="Low complexity" evidence="21">
    <location>
        <begin position="850"/>
        <end position="861"/>
    </location>
</feature>
<keyword evidence="10" id="KW-0053">Apoptosis</keyword>
<keyword evidence="9 20" id="KW-0808">Transferase</keyword>
<dbReference type="GO" id="GO:0004707">
    <property type="term" value="F:MAP kinase activity"/>
    <property type="evidence" value="ECO:0007669"/>
    <property type="project" value="UniProtKB-EC"/>
</dbReference>
<comment type="similarity">
    <text evidence="5">Belongs to the protein kinase superfamily. CMGC Ser/Thr protein kinase family. MAP kinase subfamily.</text>
</comment>
<dbReference type="InterPro" id="IPR043566">
    <property type="entry name" value="Rabphilin/DOC2/Noc2"/>
</dbReference>
<keyword evidence="15" id="KW-0206">Cytoskeleton</keyword>
<evidence type="ECO:0000256" key="9">
    <source>
        <dbReference type="ARBA" id="ARBA00022679"/>
    </source>
</evidence>
<feature type="domain" description="C2" evidence="22">
    <location>
        <begin position="1070"/>
        <end position="1298"/>
    </location>
</feature>
<dbReference type="Gene3D" id="1.10.510.10">
    <property type="entry name" value="Transferase(Phosphotransferase) domain 1"/>
    <property type="match status" value="2"/>
</dbReference>
<evidence type="ECO:0000256" key="13">
    <source>
        <dbReference type="ARBA" id="ARBA00022777"/>
    </source>
</evidence>
<comment type="caution">
    <text evidence="25">The sequence shown here is derived from an EMBL/GenBank/DDBJ whole genome shotgun (WGS) entry which is preliminary data.</text>
</comment>
<dbReference type="PROSITE" id="PS50004">
    <property type="entry name" value="C2"/>
    <property type="match status" value="2"/>
</dbReference>
<evidence type="ECO:0000256" key="7">
    <source>
        <dbReference type="ARBA" id="ARBA00022527"/>
    </source>
</evidence>
<keyword evidence="6" id="KW-0963">Cytoplasm</keyword>
<dbReference type="Proteomes" id="UP001591681">
    <property type="component" value="Unassembled WGS sequence"/>
</dbReference>
<dbReference type="InterPro" id="IPR000008">
    <property type="entry name" value="C2_dom"/>
</dbReference>
<dbReference type="GO" id="GO:0006915">
    <property type="term" value="P:apoptotic process"/>
    <property type="evidence" value="ECO:0007669"/>
    <property type="project" value="UniProtKB-KW"/>
</dbReference>
<evidence type="ECO:0000256" key="18">
    <source>
        <dbReference type="ARBA" id="ARBA00048312"/>
    </source>
</evidence>
<feature type="compositionally biased region" description="Polar residues" evidence="21">
    <location>
        <begin position="342"/>
        <end position="361"/>
    </location>
</feature>
<feature type="domain" description="Protein kinase" evidence="23">
    <location>
        <begin position="102"/>
        <end position="403"/>
    </location>
</feature>
<dbReference type="Gene3D" id="2.60.40.150">
    <property type="entry name" value="C2 domain"/>
    <property type="match status" value="3"/>
</dbReference>
<dbReference type="FunFam" id="1.10.510.10:FF:000624">
    <property type="entry name" value="Mitogen-activated protein kinase"/>
    <property type="match status" value="2"/>
</dbReference>
<dbReference type="InterPro" id="IPR017441">
    <property type="entry name" value="Protein_kinase_ATP_BS"/>
</dbReference>
<feature type="region of interest" description="Disordered" evidence="21">
    <location>
        <begin position="61"/>
        <end position="86"/>
    </location>
</feature>
<comment type="activity regulation">
    <text evidence="20">Activated by threonine and tyrosine phosphorylation.</text>
</comment>